<name>A0A6J1D744_MOMCH</name>
<evidence type="ECO:0000256" key="11">
    <source>
        <dbReference type="ARBA" id="ARBA00023136"/>
    </source>
</evidence>
<evidence type="ECO:0000259" key="16">
    <source>
        <dbReference type="PROSITE" id="PS50929"/>
    </source>
</evidence>
<comment type="subcellular location">
    <subcellularLocation>
        <location evidence="1">Membrane</location>
        <topology evidence="1">Multi-pass membrane protein</topology>
    </subcellularLocation>
</comment>
<dbReference type="Pfam" id="PF00664">
    <property type="entry name" value="ABC_membrane"/>
    <property type="match status" value="2"/>
</dbReference>
<feature type="domain" description="ABC transporter" evidence="15">
    <location>
        <begin position="636"/>
        <end position="858"/>
    </location>
</feature>
<evidence type="ECO:0000256" key="4">
    <source>
        <dbReference type="ARBA" id="ARBA00022448"/>
    </source>
</evidence>
<dbReference type="GO" id="GO:0008559">
    <property type="term" value="F:ABC-type xenobiotic transporter activity"/>
    <property type="evidence" value="ECO:0007669"/>
    <property type="project" value="UniProtKB-EC"/>
</dbReference>
<keyword evidence="4" id="KW-0813">Transport</keyword>
<feature type="transmembrane region" description="Helical" evidence="14">
    <location>
        <begin position="971"/>
        <end position="990"/>
    </location>
</feature>
<evidence type="ECO:0000256" key="10">
    <source>
        <dbReference type="ARBA" id="ARBA00022989"/>
    </source>
</evidence>
<organism evidence="17 18">
    <name type="scientific">Momordica charantia</name>
    <name type="common">Bitter gourd</name>
    <name type="synonym">Balsam pear</name>
    <dbReference type="NCBI Taxonomy" id="3673"/>
    <lineage>
        <taxon>Eukaryota</taxon>
        <taxon>Viridiplantae</taxon>
        <taxon>Streptophyta</taxon>
        <taxon>Embryophyta</taxon>
        <taxon>Tracheophyta</taxon>
        <taxon>Spermatophyta</taxon>
        <taxon>Magnoliopsida</taxon>
        <taxon>eudicotyledons</taxon>
        <taxon>Gunneridae</taxon>
        <taxon>Pentapetalae</taxon>
        <taxon>rosids</taxon>
        <taxon>fabids</taxon>
        <taxon>Cucurbitales</taxon>
        <taxon>Cucurbitaceae</taxon>
        <taxon>Momordiceae</taxon>
        <taxon>Momordica</taxon>
    </lineage>
</organism>
<evidence type="ECO:0000256" key="9">
    <source>
        <dbReference type="ARBA" id="ARBA00022967"/>
    </source>
</evidence>
<feature type="compositionally biased region" description="Polar residues" evidence="13">
    <location>
        <begin position="893"/>
        <end position="909"/>
    </location>
</feature>
<dbReference type="Pfam" id="PF00005">
    <property type="entry name" value="ABC_tran"/>
    <property type="match status" value="2"/>
</dbReference>
<comment type="catalytic activity">
    <reaction evidence="12">
        <text>ATP + H2O + xenobioticSide 1 = ADP + phosphate + xenobioticSide 2.</text>
        <dbReference type="EC" id="7.6.2.2"/>
    </reaction>
</comment>
<dbReference type="PROSITE" id="PS50893">
    <property type="entry name" value="ABC_TRANSPORTER_2"/>
    <property type="match status" value="2"/>
</dbReference>
<proteinExistence type="inferred from homology"/>
<dbReference type="OrthoDB" id="6500128at2759"/>
<keyword evidence="11 14" id="KW-0472">Membrane</keyword>
<dbReference type="GO" id="GO:0016020">
    <property type="term" value="C:membrane"/>
    <property type="evidence" value="ECO:0007669"/>
    <property type="project" value="UniProtKB-SubCell"/>
</dbReference>
<comment type="similarity">
    <text evidence="2">Belongs to the ABC transporter superfamily. ABCC family. Conjugate transporter (TC 3.A.1.208) subfamily.</text>
</comment>
<dbReference type="GeneID" id="111017962"/>
<feature type="transmembrane region" description="Helical" evidence="14">
    <location>
        <begin position="157"/>
        <end position="182"/>
    </location>
</feature>
<feature type="transmembrane region" description="Helical" evidence="14">
    <location>
        <begin position="562"/>
        <end position="583"/>
    </location>
</feature>
<keyword evidence="5 14" id="KW-0812">Transmembrane</keyword>
<evidence type="ECO:0000256" key="5">
    <source>
        <dbReference type="ARBA" id="ARBA00022692"/>
    </source>
</evidence>
<dbReference type="FunFam" id="3.40.50.300:FF:000169">
    <property type="entry name" value="ABC transporter C family member 3"/>
    <property type="match status" value="1"/>
</dbReference>
<dbReference type="Gene3D" id="3.40.50.300">
    <property type="entry name" value="P-loop containing nucleotide triphosphate hydrolases"/>
    <property type="match status" value="2"/>
</dbReference>
<keyword evidence="17" id="KW-1185">Reference proteome</keyword>
<feature type="transmembrane region" description="Helical" evidence="14">
    <location>
        <begin position="1198"/>
        <end position="1216"/>
    </location>
</feature>
<keyword evidence="10 14" id="KW-1133">Transmembrane helix</keyword>
<evidence type="ECO:0000313" key="18">
    <source>
        <dbReference type="RefSeq" id="XP_022149558.1"/>
    </source>
</evidence>
<feature type="domain" description="ABC transmembrane type-1" evidence="16">
    <location>
        <begin position="939"/>
        <end position="1218"/>
    </location>
</feature>
<dbReference type="CDD" id="cd18579">
    <property type="entry name" value="ABC_6TM_ABCC_D1"/>
    <property type="match status" value="1"/>
</dbReference>
<evidence type="ECO:0000256" key="7">
    <source>
        <dbReference type="ARBA" id="ARBA00022741"/>
    </source>
</evidence>
<feature type="region of interest" description="Disordered" evidence="13">
    <location>
        <begin position="880"/>
        <end position="911"/>
    </location>
</feature>
<evidence type="ECO:0000256" key="3">
    <source>
        <dbReference type="ARBA" id="ARBA00012191"/>
    </source>
</evidence>
<dbReference type="SUPFAM" id="SSF52540">
    <property type="entry name" value="P-loop containing nucleoside triphosphate hydrolases"/>
    <property type="match status" value="2"/>
</dbReference>
<sequence>MASASWLTSLSCTVTDGVSPSNIFEWLRFIFLSPCPQRALLSSFDLLFLLLVIFFAAQKLYSKFTAKGRPGSDLNKLLIEKNRTRLETTIWFKISLILSALFAFICTVFCIVAFTTSKQPPWNLMNGLFWLLQAVTHSVISILIIHEKSFEAARHPLTLRLYWVANFIIVCLFTVSGIIRLATTKETEEPNLKFDDIVFIVLLPLSIVLLYIAIEGSTVIRVTRAVQENSRDSEEFEPSNESTVSSYASASALSKLSWLWMNPLLKKGYIAPLSVGEIPSLSPEHRAARMLALFESKWPKPHERSKRPVQTTLLRCFWKDVLLTAFLAIVRIGVMFMGPTLIKSFVDYTAGKRSSPYEGYYLVLTLMVAKFFEVLTTHHFNFQSQKIGMLVRCTLITSLYKKGLRLSSSARQAHGIGQIVNYMAVDAQQLSDMILQLHAIWLTPFQVAVAFVLLYNYLGAAVAASAIGILAVCFFIIFITKNNNNFMFRVMMGRDSRMKATNEMLNNMRVIKFQAWEEHFEKRIQTFRGTEFKWLTKFMYSISTLMAISATAPALISTITFGFAILLGIPLDAGTVFTAMSLFKLVQEPIRTFPQSLISLSQAVISLGRLDRYMSSGELEENSVEREEGCDSGISVEVRDGSFSWDDQSGEVLKNINLNVRKGELTAIVGIVGSGKSSLLASVMGEMHKISGRVRVCGRTAYVAQTSWIQNGTIEQNILFGLPMDRERYREVIRVCCLEKDFEIMEFGDQTEIGERGINLSGGQKQRIQLARAIYQDHDIYLLDDVFSAVDAHTGSEIFKECVRGVLRDKTIILVTHQVDFLHNVDLILVMRDGMIVQSGKYSDLLNAGTDFEALVAAHETSMESVENSSNEAGVSAPLLRQSSSKHGKANDKNTAVNKPNTAKGSSKLIQDEERETGKVSWQVYKVYFTEAFGWWGVAVVLGLSLAGQLSSMSSDYWLAYETSDANAKSFNPSLFITVYAILACSSLVVHTFRSFGTAVLGLKTATVFFTQILNCILHAPMSFFDTTPSGRVLSRASNDQTNVDLFIPIFMGSVIIMYCGLLSIIFVTCQYSWPTIFFLIPLGWLNVWYRGYYLSSSRELTRLDGITKAPIIHHFSESITGVMTIRSFQKQDNFLQENIKRVNTNLSMDFYNNGAKEWLGFRLELLGSFFLCLSTMALILLPSSIINPATVGLSLSYGLSLNVVLFLAIYMSCFIENKMVSVERIKQFTVIPSEATWRVKDSLLPSHWPAHGDVHLQDLLVRYRPNTPLVLKGITLSIHGGEKIGVVGRTGSGKSTLVQVFFRLVEPSGGKIIVDGIDIGTLGLHDLRSRFGIIPQEPVLFEGTVRSNIDPIGQYTDEEIWKSLERCQLKDVVAAKPDKLDSSVVANGDNWSVGQRQLLCLGRVMLKHSQLLFMDEATASVDSQTDAVIQKIIREDFVTCTIISIAHRIPTVMDCDRVLVVDAGLAKEFDKPSRLLERPSLFGGLVQEYAHRSTDL</sequence>
<feature type="transmembrane region" description="Helical" evidence="14">
    <location>
        <begin position="90"/>
        <end position="115"/>
    </location>
</feature>
<evidence type="ECO:0000256" key="2">
    <source>
        <dbReference type="ARBA" id="ARBA00009726"/>
    </source>
</evidence>
<dbReference type="PANTHER" id="PTHR24223:SF362">
    <property type="entry name" value="ABC TRANSPORTER C FAMILY MEMBER 4"/>
    <property type="match status" value="1"/>
</dbReference>
<dbReference type="SMART" id="SM00382">
    <property type="entry name" value="AAA"/>
    <property type="match status" value="2"/>
</dbReference>
<feature type="transmembrane region" description="Helical" evidence="14">
    <location>
        <begin position="127"/>
        <end position="145"/>
    </location>
</feature>
<evidence type="ECO:0000256" key="1">
    <source>
        <dbReference type="ARBA" id="ARBA00004141"/>
    </source>
</evidence>
<dbReference type="InterPro" id="IPR003439">
    <property type="entry name" value="ABC_transporter-like_ATP-bd"/>
</dbReference>
<dbReference type="CDD" id="cd03250">
    <property type="entry name" value="ABCC_MRP_domain1"/>
    <property type="match status" value="1"/>
</dbReference>
<evidence type="ECO:0000256" key="13">
    <source>
        <dbReference type="SAM" id="MobiDB-lite"/>
    </source>
</evidence>
<dbReference type="CDD" id="cd18580">
    <property type="entry name" value="ABC_6TM_ABCC_D2"/>
    <property type="match status" value="1"/>
</dbReference>
<dbReference type="CDD" id="cd03244">
    <property type="entry name" value="ABCC_MRP_domain2"/>
    <property type="match status" value="1"/>
</dbReference>
<keyword evidence="9" id="KW-1278">Translocase</keyword>
<evidence type="ECO:0000256" key="6">
    <source>
        <dbReference type="ARBA" id="ARBA00022737"/>
    </source>
</evidence>
<feature type="transmembrane region" description="Helical" evidence="14">
    <location>
        <begin position="197"/>
        <end position="214"/>
    </location>
</feature>
<dbReference type="PROSITE" id="PS50929">
    <property type="entry name" value="ABC_TM1F"/>
    <property type="match status" value="2"/>
</dbReference>
<dbReference type="FunFam" id="1.20.1560.10:FF:000002">
    <property type="entry name" value="ABC transporter C family member 5"/>
    <property type="match status" value="1"/>
</dbReference>
<feature type="transmembrane region" description="Helical" evidence="14">
    <location>
        <begin position="933"/>
        <end position="951"/>
    </location>
</feature>
<feature type="transmembrane region" description="Helical" evidence="14">
    <location>
        <begin position="39"/>
        <end position="57"/>
    </location>
</feature>
<evidence type="ECO:0000256" key="8">
    <source>
        <dbReference type="ARBA" id="ARBA00022840"/>
    </source>
</evidence>
<dbReference type="SUPFAM" id="SSF90123">
    <property type="entry name" value="ABC transporter transmembrane region"/>
    <property type="match status" value="2"/>
</dbReference>
<dbReference type="InterPro" id="IPR017871">
    <property type="entry name" value="ABC_transporter-like_CS"/>
</dbReference>
<dbReference type="GO" id="GO:0005524">
    <property type="term" value="F:ATP binding"/>
    <property type="evidence" value="ECO:0007669"/>
    <property type="project" value="UniProtKB-KW"/>
</dbReference>
<dbReference type="InterPro" id="IPR003593">
    <property type="entry name" value="AAA+_ATPase"/>
</dbReference>
<feature type="transmembrane region" description="Helical" evidence="14">
    <location>
        <begin position="1046"/>
        <end position="1066"/>
    </location>
</feature>
<feature type="transmembrane region" description="Helical" evidence="14">
    <location>
        <begin position="460"/>
        <end position="479"/>
    </location>
</feature>
<dbReference type="InterPro" id="IPR044726">
    <property type="entry name" value="ABCC_6TM_D2"/>
</dbReference>
<feature type="transmembrane region" description="Helical" evidence="14">
    <location>
        <begin position="433"/>
        <end position="454"/>
    </location>
</feature>
<keyword evidence="7" id="KW-0547">Nucleotide-binding</keyword>
<feature type="transmembrane region" description="Helical" evidence="14">
    <location>
        <begin position="1072"/>
        <end position="1090"/>
    </location>
</feature>
<dbReference type="KEGG" id="mcha:111017962"/>
<dbReference type="InterPro" id="IPR027417">
    <property type="entry name" value="P-loop_NTPase"/>
</dbReference>
<dbReference type="InterPro" id="IPR044746">
    <property type="entry name" value="ABCC_6TM_D1"/>
</dbReference>
<dbReference type="PANTHER" id="PTHR24223">
    <property type="entry name" value="ATP-BINDING CASSETTE SUB-FAMILY C"/>
    <property type="match status" value="1"/>
</dbReference>
<evidence type="ECO:0000259" key="15">
    <source>
        <dbReference type="PROSITE" id="PS50893"/>
    </source>
</evidence>
<feature type="domain" description="ABC transmembrane type-1" evidence="16">
    <location>
        <begin position="322"/>
        <end position="602"/>
    </location>
</feature>
<gene>
    <name evidence="18" type="primary">LOC111017962</name>
</gene>
<dbReference type="FunFam" id="1.20.1560.10:FF:000003">
    <property type="entry name" value="ABC transporter C family member 10"/>
    <property type="match status" value="1"/>
</dbReference>
<dbReference type="InterPro" id="IPR036640">
    <property type="entry name" value="ABC1_TM_sf"/>
</dbReference>
<dbReference type="GO" id="GO:0016887">
    <property type="term" value="F:ATP hydrolysis activity"/>
    <property type="evidence" value="ECO:0007669"/>
    <property type="project" value="InterPro"/>
</dbReference>
<feature type="transmembrane region" description="Helical" evidence="14">
    <location>
        <begin position="362"/>
        <end position="382"/>
    </location>
</feature>
<feature type="transmembrane region" description="Helical" evidence="14">
    <location>
        <begin position="321"/>
        <end position="342"/>
    </location>
</feature>
<feature type="domain" description="ABC transporter" evidence="15">
    <location>
        <begin position="1255"/>
        <end position="1489"/>
    </location>
</feature>
<accession>A0A6J1D744</accession>
<keyword evidence="8" id="KW-0067">ATP-binding</keyword>
<keyword evidence="6" id="KW-0677">Repeat</keyword>
<feature type="transmembrane region" description="Helical" evidence="14">
    <location>
        <begin position="1166"/>
        <end position="1186"/>
    </location>
</feature>
<dbReference type="PROSITE" id="PS00211">
    <property type="entry name" value="ABC_TRANSPORTER_1"/>
    <property type="match status" value="1"/>
</dbReference>
<feature type="transmembrane region" description="Helical" evidence="14">
    <location>
        <begin position="538"/>
        <end position="556"/>
    </location>
</feature>
<dbReference type="Proteomes" id="UP000504603">
    <property type="component" value="Unplaced"/>
</dbReference>
<evidence type="ECO:0000256" key="14">
    <source>
        <dbReference type="SAM" id="Phobius"/>
    </source>
</evidence>
<reference evidence="18" key="1">
    <citation type="submission" date="2025-08" db="UniProtKB">
        <authorList>
            <consortium name="RefSeq"/>
        </authorList>
    </citation>
    <scope>IDENTIFICATION</scope>
</reference>
<evidence type="ECO:0000256" key="12">
    <source>
        <dbReference type="ARBA" id="ARBA00034018"/>
    </source>
</evidence>
<dbReference type="InterPro" id="IPR050173">
    <property type="entry name" value="ABC_transporter_C-like"/>
</dbReference>
<dbReference type="RefSeq" id="XP_022149558.1">
    <property type="nucleotide sequence ID" value="XM_022293866.1"/>
</dbReference>
<evidence type="ECO:0000313" key="17">
    <source>
        <dbReference type="Proteomes" id="UP000504603"/>
    </source>
</evidence>
<dbReference type="FunFam" id="3.40.50.300:FF:001048">
    <property type="entry name" value="ABC transporter C family member 4"/>
    <property type="match status" value="1"/>
</dbReference>
<dbReference type="EC" id="7.6.2.2" evidence="3"/>
<dbReference type="Gene3D" id="1.20.1560.10">
    <property type="entry name" value="ABC transporter type 1, transmembrane domain"/>
    <property type="match status" value="2"/>
</dbReference>
<protein>
    <recommendedName>
        <fullName evidence="3">ABC-type xenobiotic transporter</fullName>
        <ecNumber evidence="3">7.6.2.2</ecNumber>
    </recommendedName>
</protein>
<dbReference type="InterPro" id="IPR011527">
    <property type="entry name" value="ABC1_TM_dom"/>
</dbReference>